<comment type="caution">
    <text evidence="1">The sequence shown here is derived from an EMBL/GenBank/DDBJ whole genome shotgun (WGS) entry which is preliminary data.</text>
</comment>
<dbReference type="Proteomes" id="UP000029228">
    <property type="component" value="Unassembled WGS sequence"/>
</dbReference>
<accession>A0A090S131</accession>
<evidence type="ECO:0000313" key="2">
    <source>
        <dbReference type="Proteomes" id="UP000029228"/>
    </source>
</evidence>
<gene>
    <name evidence="1" type="ORF">JCM19235_4409</name>
</gene>
<sequence>MDVSFATFANKQKRKNGGQPPFFLYLELGNQRLLILR</sequence>
<dbReference type="AlphaFoldDB" id="A0A090S131"/>
<dbReference type="EMBL" id="BBMR01000005">
    <property type="protein sequence ID" value="GAL20209.1"/>
    <property type="molecule type" value="Genomic_DNA"/>
</dbReference>
<reference evidence="1 2" key="1">
    <citation type="submission" date="2014-09" db="EMBL/GenBank/DDBJ databases">
        <title>Vibrio maritimus JCM 19235. (C45) whole genome shotgun sequence.</title>
        <authorList>
            <person name="Sawabe T."/>
            <person name="Meirelles P."/>
            <person name="Nakanishi M."/>
            <person name="Sayaka M."/>
            <person name="Hattori M."/>
            <person name="Ohkuma M."/>
        </authorList>
    </citation>
    <scope>NUCLEOTIDE SEQUENCE [LARGE SCALE GENOMIC DNA]</scope>
    <source>
        <strain evidence="2">JCM19235</strain>
    </source>
</reference>
<evidence type="ECO:0000313" key="1">
    <source>
        <dbReference type="EMBL" id="GAL20209.1"/>
    </source>
</evidence>
<organism evidence="1 2">
    <name type="scientific">Vibrio maritimus</name>
    <dbReference type="NCBI Taxonomy" id="990268"/>
    <lineage>
        <taxon>Bacteria</taxon>
        <taxon>Pseudomonadati</taxon>
        <taxon>Pseudomonadota</taxon>
        <taxon>Gammaproteobacteria</taxon>
        <taxon>Vibrionales</taxon>
        <taxon>Vibrionaceae</taxon>
        <taxon>Vibrio</taxon>
    </lineage>
</organism>
<name>A0A090S131_9VIBR</name>
<keyword evidence="2" id="KW-1185">Reference proteome</keyword>
<proteinExistence type="predicted"/>
<dbReference type="STRING" id="990268.JCM19235_4409"/>
<protein>
    <submittedName>
        <fullName evidence="1">Uncharacterized protein</fullName>
    </submittedName>
</protein>